<dbReference type="RefSeq" id="WP_209975654.1">
    <property type="nucleotide sequence ID" value="NZ_JAGGLB010000021.1"/>
</dbReference>
<evidence type="ECO:0000313" key="8">
    <source>
        <dbReference type="EMBL" id="MBP1993772.1"/>
    </source>
</evidence>
<accession>A0ABS4J1Q9</accession>
<dbReference type="EC" id="2.7.13.3" evidence="8"/>
<keyword evidence="6" id="KW-0812">Transmembrane</keyword>
<comment type="caution">
    <text evidence="8">The sequence shown here is derived from an EMBL/GenBank/DDBJ whole genome shotgun (WGS) entry which is preliminary data.</text>
</comment>
<dbReference type="Proteomes" id="UP001519287">
    <property type="component" value="Unassembled WGS sequence"/>
</dbReference>
<evidence type="ECO:0000256" key="3">
    <source>
        <dbReference type="ARBA" id="ARBA00022553"/>
    </source>
</evidence>
<proteinExistence type="predicted"/>
<evidence type="ECO:0000313" key="9">
    <source>
        <dbReference type="Proteomes" id="UP001519287"/>
    </source>
</evidence>
<keyword evidence="3" id="KW-0597">Phosphoprotein</keyword>
<dbReference type="InterPro" id="IPR010559">
    <property type="entry name" value="Sig_transdc_His_kin_internal"/>
</dbReference>
<dbReference type="InterPro" id="IPR036890">
    <property type="entry name" value="HATPase_C_sf"/>
</dbReference>
<dbReference type="PANTHER" id="PTHR34220">
    <property type="entry name" value="SENSOR HISTIDINE KINASE YPDA"/>
    <property type="match status" value="1"/>
</dbReference>
<evidence type="ECO:0000256" key="5">
    <source>
        <dbReference type="ARBA" id="ARBA00023136"/>
    </source>
</evidence>
<dbReference type="SUPFAM" id="SSF158472">
    <property type="entry name" value="HAMP domain-like"/>
    <property type="match status" value="1"/>
</dbReference>
<dbReference type="Pfam" id="PF00672">
    <property type="entry name" value="HAMP"/>
    <property type="match status" value="1"/>
</dbReference>
<evidence type="ECO:0000256" key="4">
    <source>
        <dbReference type="ARBA" id="ARBA00022679"/>
    </source>
</evidence>
<keyword evidence="8" id="KW-0418">Kinase</keyword>
<evidence type="ECO:0000256" key="6">
    <source>
        <dbReference type="SAM" id="Phobius"/>
    </source>
</evidence>
<feature type="domain" description="HAMP" evidence="7">
    <location>
        <begin position="312"/>
        <end position="364"/>
    </location>
</feature>
<feature type="transmembrane region" description="Helical" evidence="6">
    <location>
        <begin position="291"/>
        <end position="311"/>
    </location>
</feature>
<dbReference type="Gene3D" id="3.30.565.10">
    <property type="entry name" value="Histidine kinase-like ATPase, C-terminal domain"/>
    <property type="match status" value="1"/>
</dbReference>
<protein>
    <submittedName>
        <fullName evidence="8">Two-component system sensor histidine kinase YesM</fullName>
        <ecNumber evidence="8">2.7.13.3</ecNumber>
    </submittedName>
</protein>
<dbReference type="PANTHER" id="PTHR34220:SF7">
    <property type="entry name" value="SENSOR HISTIDINE KINASE YPDA"/>
    <property type="match status" value="1"/>
</dbReference>
<sequence length="591" mass="68069">MNMTVFRRFSVYPKIVIAFLMVVMPLYMLGFAMNKSGSSRVGAEIQQSLESRVHFYLSSFEAEFLRIVTLRNEYVYDGDLQDVSVIAPVMTQYQLAQAVKRIMEKLKLLQSSSLYVSDIQVHIPLIQRTISTDGFVDPMSEEELLVFRNMKNNLDTSIVSWNNRLIIGGVYPEVISPSQEPLYAFEVELSADKIRQSLMDVDKNRVGGVLLLGENMEWAVSSDNDETAVSKMKTFLAEEQSRGLDHGSRSIKVDDTKYLAIYERSPVLNTTLLVYMPEREVLGQLKDSQIWLWWLSLTSVLIVAIFSLWIYRLIHRPVRKLVHALRKVEKGDLGVAIYHKPEDEFGYLYKQFNAMVRRLQVLIHEVYEQKLRSQRSELKQLQSQINPHFLYNSYFVLHQTVQLGETDKALRLSKHLGEYFRYITRNNADDVLLLTEWNHTLAYVEIQMLRFSRRMETRCGQSPALHSDIRIKEIKVPKLILQPIVENAYEHGLKETLSDGIVELKLDQGSEEGQELLLLIVEDNGAGLTDERITEMNRQLAAATDETETTGMINVHRRLQLKFGDSSGLVLSRSTLGGLRVEMKIRYEDSK</sequence>
<dbReference type="PROSITE" id="PS50885">
    <property type="entry name" value="HAMP"/>
    <property type="match status" value="1"/>
</dbReference>
<evidence type="ECO:0000259" key="7">
    <source>
        <dbReference type="PROSITE" id="PS50885"/>
    </source>
</evidence>
<comment type="subcellular location">
    <subcellularLocation>
        <location evidence="1">Cell membrane</location>
        <topology evidence="1">Multi-pass membrane protein</topology>
    </subcellularLocation>
</comment>
<name>A0ABS4J1Q9_9BACL</name>
<evidence type="ECO:0000256" key="2">
    <source>
        <dbReference type="ARBA" id="ARBA00022475"/>
    </source>
</evidence>
<keyword evidence="4 8" id="KW-0808">Transferase</keyword>
<feature type="transmembrane region" description="Helical" evidence="6">
    <location>
        <begin position="12"/>
        <end position="33"/>
    </location>
</feature>
<dbReference type="EMBL" id="JAGGLB010000021">
    <property type="protein sequence ID" value="MBP1993772.1"/>
    <property type="molecule type" value="Genomic_DNA"/>
</dbReference>
<reference evidence="8 9" key="1">
    <citation type="submission" date="2021-03" db="EMBL/GenBank/DDBJ databases">
        <title>Genomic Encyclopedia of Type Strains, Phase IV (KMG-IV): sequencing the most valuable type-strain genomes for metagenomic binning, comparative biology and taxonomic classification.</title>
        <authorList>
            <person name="Goeker M."/>
        </authorList>
    </citation>
    <scope>NUCLEOTIDE SEQUENCE [LARGE SCALE GENOMIC DNA]</scope>
    <source>
        <strain evidence="8 9">DSM 26048</strain>
    </source>
</reference>
<dbReference type="InterPro" id="IPR003660">
    <property type="entry name" value="HAMP_dom"/>
</dbReference>
<keyword evidence="9" id="KW-1185">Reference proteome</keyword>
<organism evidence="8 9">
    <name type="scientific">Paenibacillus eucommiae</name>
    <dbReference type="NCBI Taxonomy" id="1355755"/>
    <lineage>
        <taxon>Bacteria</taxon>
        <taxon>Bacillati</taxon>
        <taxon>Bacillota</taxon>
        <taxon>Bacilli</taxon>
        <taxon>Bacillales</taxon>
        <taxon>Paenibacillaceae</taxon>
        <taxon>Paenibacillus</taxon>
    </lineage>
</organism>
<keyword evidence="5 6" id="KW-0472">Membrane</keyword>
<evidence type="ECO:0000256" key="1">
    <source>
        <dbReference type="ARBA" id="ARBA00004651"/>
    </source>
</evidence>
<dbReference type="Pfam" id="PF06580">
    <property type="entry name" value="His_kinase"/>
    <property type="match status" value="1"/>
</dbReference>
<dbReference type="CDD" id="cd06225">
    <property type="entry name" value="HAMP"/>
    <property type="match status" value="1"/>
</dbReference>
<dbReference type="SMART" id="SM00304">
    <property type="entry name" value="HAMP"/>
    <property type="match status" value="1"/>
</dbReference>
<keyword evidence="6" id="KW-1133">Transmembrane helix</keyword>
<keyword evidence="2" id="KW-1003">Cell membrane</keyword>
<dbReference type="Gene3D" id="6.10.340.10">
    <property type="match status" value="1"/>
</dbReference>
<dbReference type="GO" id="GO:0004673">
    <property type="term" value="F:protein histidine kinase activity"/>
    <property type="evidence" value="ECO:0007669"/>
    <property type="project" value="UniProtKB-EC"/>
</dbReference>
<dbReference type="InterPro" id="IPR050640">
    <property type="entry name" value="Bact_2-comp_sensor_kinase"/>
</dbReference>
<dbReference type="SUPFAM" id="SSF55874">
    <property type="entry name" value="ATPase domain of HSP90 chaperone/DNA topoisomerase II/histidine kinase"/>
    <property type="match status" value="1"/>
</dbReference>
<gene>
    <name evidence="8" type="ORF">J2Z66_005398</name>
</gene>